<dbReference type="SUPFAM" id="SSF47113">
    <property type="entry name" value="Histone-fold"/>
    <property type="match status" value="1"/>
</dbReference>
<feature type="region of interest" description="Disordered" evidence="1">
    <location>
        <begin position="88"/>
        <end position="123"/>
    </location>
</feature>
<dbReference type="GO" id="GO:0003677">
    <property type="term" value="F:DNA binding"/>
    <property type="evidence" value="ECO:0007669"/>
    <property type="project" value="InterPro"/>
</dbReference>
<dbReference type="Gene3D" id="1.10.20.10">
    <property type="entry name" value="Histone, subunit A"/>
    <property type="match status" value="1"/>
</dbReference>
<keyword evidence="3" id="KW-1185">Reference proteome</keyword>
<protein>
    <recommendedName>
        <fullName evidence="4">Core histone H2A/H2B/H3/H4</fullName>
    </recommendedName>
</protein>
<accession>A0A0D8YE43</accession>
<dbReference type="CDD" id="cd00074">
    <property type="entry name" value="HFD_H2A"/>
    <property type="match status" value="1"/>
</dbReference>
<evidence type="ECO:0000313" key="3">
    <source>
        <dbReference type="Proteomes" id="UP000053766"/>
    </source>
</evidence>
<reference evidence="2 3" key="1">
    <citation type="submission" date="2013-11" db="EMBL/GenBank/DDBJ databases">
        <title>Draft genome of the bovine lungworm Dictyocaulus viviparus.</title>
        <authorList>
            <person name="Mitreva M."/>
        </authorList>
    </citation>
    <scope>NUCLEOTIDE SEQUENCE [LARGE SCALE GENOMIC DNA]</scope>
    <source>
        <strain evidence="2 3">HannoverDv2000</strain>
    </source>
</reference>
<name>A0A0D8YE43_DICVI</name>
<dbReference type="Proteomes" id="UP000053766">
    <property type="component" value="Unassembled WGS sequence"/>
</dbReference>
<gene>
    <name evidence="2" type="ORF">DICVIV_00932</name>
</gene>
<evidence type="ECO:0000256" key="1">
    <source>
        <dbReference type="SAM" id="MobiDB-lite"/>
    </source>
</evidence>
<dbReference type="PANTHER" id="PTHR23430">
    <property type="entry name" value="HISTONE H2A"/>
    <property type="match status" value="1"/>
</dbReference>
<dbReference type="InterPro" id="IPR002119">
    <property type="entry name" value="Histone_H2A"/>
</dbReference>
<dbReference type="AlphaFoldDB" id="A0A0D8YE43"/>
<sequence length="387" mass="45278">MFFSYFDTNSYNEEINDLPMMEDKQSIELAMVLYGVDYNMMEEYNEEKPTYEEISDICKNSVKSDNEISSFVSSEIFNKETYPFRERKVKDESCSSGDHEKSNEEGRSCEGQKHIKEEEFPDEDLKNFDIETRGFVDQEKLSEEKDSTEDYGNYGDETHSFQDEKKFVERKCSVGDSGMFDEINRSFVSQKFEENNKLTTDMKPSDLGTHSYNDTGEIYSSFYERLKKSVEETLLSIRKDTEHKSIQASCNDIKKGQSKRQCSKSTRNCSIFPACRFNRLLRKRTHLRVAPAAGVYVAATIEYLINEVFFSQLSVREGRRRKRIDPRLIFMGIQENEDLTKLCQSVWFPSVGGVGKPYFRMRKFRSYKHFTDFCLKYIGRGHSDTQK</sequence>
<dbReference type="GO" id="GO:0030527">
    <property type="term" value="F:structural constituent of chromatin"/>
    <property type="evidence" value="ECO:0007669"/>
    <property type="project" value="InterPro"/>
</dbReference>
<dbReference type="OrthoDB" id="6412308at2759"/>
<dbReference type="EMBL" id="KN716158">
    <property type="protein sequence ID" value="KJH52886.1"/>
    <property type="molecule type" value="Genomic_DNA"/>
</dbReference>
<dbReference type="InterPro" id="IPR009072">
    <property type="entry name" value="Histone-fold"/>
</dbReference>
<reference evidence="3" key="2">
    <citation type="journal article" date="2016" name="Sci. Rep.">
        <title>Dictyocaulus viviparus genome, variome and transcriptome elucidate lungworm biology and support future intervention.</title>
        <authorList>
            <person name="McNulty S.N."/>
            <person name="Strube C."/>
            <person name="Rosa B.A."/>
            <person name="Martin J.C."/>
            <person name="Tyagi R."/>
            <person name="Choi Y.J."/>
            <person name="Wang Q."/>
            <person name="Hallsworth Pepin K."/>
            <person name="Zhang X."/>
            <person name="Ozersky P."/>
            <person name="Wilson R.K."/>
            <person name="Sternberg P.W."/>
            <person name="Gasser R.B."/>
            <person name="Mitreva M."/>
        </authorList>
    </citation>
    <scope>NUCLEOTIDE SEQUENCE [LARGE SCALE GENOMIC DNA]</scope>
    <source>
        <strain evidence="3">HannoverDv2000</strain>
    </source>
</reference>
<feature type="region of interest" description="Disordered" evidence="1">
    <location>
        <begin position="136"/>
        <end position="158"/>
    </location>
</feature>
<dbReference type="GO" id="GO:0046982">
    <property type="term" value="F:protein heterodimerization activity"/>
    <property type="evidence" value="ECO:0007669"/>
    <property type="project" value="InterPro"/>
</dbReference>
<feature type="compositionally biased region" description="Basic and acidic residues" evidence="1">
    <location>
        <begin position="136"/>
        <end position="145"/>
    </location>
</feature>
<organism evidence="2 3">
    <name type="scientific">Dictyocaulus viviparus</name>
    <name type="common">Bovine lungworm</name>
    <dbReference type="NCBI Taxonomy" id="29172"/>
    <lineage>
        <taxon>Eukaryota</taxon>
        <taxon>Metazoa</taxon>
        <taxon>Ecdysozoa</taxon>
        <taxon>Nematoda</taxon>
        <taxon>Chromadorea</taxon>
        <taxon>Rhabditida</taxon>
        <taxon>Rhabditina</taxon>
        <taxon>Rhabditomorpha</taxon>
        <taxon>Strongyloidea</taxon>
        <taxon>Metastrongylidae</taxon>
        <taxon>Dictyocaulus</taxon>
    </lineage>
</organism>
<dbReference type="GO" id="GO:0000786">
    <property type="term" value="C:nucleosome"/>
    <property type="evidence" value="ECO:0007669"/>
    <property type="project" value="InterPro"/>
</dbReference>
<dbReference type="SMART" id="SM00414">
    <property type="entry name" value="H2A"/>
    <property type="match status" value="1"/>
</dbReference>
<evidence type="ECO:0008006" key="4">
    <source>
        <dbReference type="Google" id="ProtNLM"/>
    </source>
</evidence>
<proteinExistence type="predicted"/>
<dbReference type="STRING" id="29172.A0A0D8YE43"/>
<evidence type="ECO:0000313" key="2">
    <source>
        <dbReference type="EMBL" id="KJH52886.1"/>
    </source>
</evidence>